<dbReference type="STRING" id="675511.GCA_000341735_03529"/>
<keyword evidence="1" id="KW-1277">Toxin-antitoxin system</keyword>
<dbReference type="Gene3D" id="3.30.2310.20">
    <property type="entry name" value="RelE-like"/>
    <property type="match status" value="1"/>
</dbReference>
<name>A0A4P9URQ8_METBY</name>
<accession>A0A4P9URQ8</accession>
<dbReference type="InterPro" id="IPR007712">
    <property type="entry name" value="RelE/ParE_toxin"/>
</dbReference>
<organism evidence="2 3">
    <name type="scientific">Methylotuvimicrobium buryatense</name>
    <name type="common">Methylomicrobium buryatense</name>
    <dbReference type="NCBI Taxonomy" id="95641"/>
    <lineage>
        <taxon>Bacteria</taxon>
        <taxon>Pseudomonadati</taxon>
        <taxon>Pseudomonadota</taxon>
        <taxon>Gammaproteobacteria</taxon>
        <taxon>Methylococcales</taxon>
        <taxon>Methylococcaceae</taxon>
        <taxon>Methylotuvimicrobium</taxon>
    </lineage>
</organism>
<dbReference type="EMBL" id="CP035467">
    <property type="protein sequence ID" value="QCW84184.1"/>
    <property type="molecule type" value="Genomic_DNA"/>
</dbReference>
<keyword evidence="3" id="KW-1185">Reference proteome</keyword>
<dbReference type="Pfam" id="PF05016">
    <property type="entry name" value="ParE_toxin"/>
    <property type="match status" value="1"/>
</dbReference>
<reference evidence="3" key="1">
    <citation type="journal article" date="2019" name="J. Bacteriol.">
        <title>A Mutagenic Screen Identifies a TonB-Dependent Receptor Required for the Lanthanide Metal Switch in the Type I Methanotroph 'Methylotuvimicrobium buryatense' 5GB1C.</title>
        <authorList>
            <person name="Groom J.D."/>
            <person name="Ford S.M."/>
            <person name="Pesesky M.W."/>
            <person name="Lidstrom M.E."/>
        </authorList>
    </citation>
    <scope>NUCLEOTIDE SEQUENCE [LARGE SCALE GENOMIC DNA]</scope>
    <source>
        <strain evidence="3">5GB1C</strain>
    </source>
</reference>
<protein>
    <submittedName>
        <fullName evidence="2">Type II toxin-antitoxin system RelE/ParE family toxin</fullName>
    </submittedName>
</protein>
<evidence type="ECO:0000256" key="1">
    <source>
        <dbReference type="ARBA" id="ARBA00022649"/>
    </source>
</evidence>
<sequence length="108" mass="12135">MTCWTVRLARQAEQDIADILTWTAERLGPQQAEVYRETLTQALAALIDGPGIMGAKCRDDIQQGVFVLSVARHGLRGRHILVFRQSEACFVDVLRVLHDSMDMACHIE</sequence>
<dbReference type="InterPro" id="IPR035093">
    <property type="entry name" value="RelE/ParE_toxin_dom_sf"/>
</dbReference>
<evidence type="ECO:0000313" key="3">
    <source>
        <dbReference type="Proteomes" id="UP000305881"/>
    </source>
</evidence>
<dbReference type="KEGG" id="mbur:EQU24_19530"/>
<dbReference type="OrthoDB" id="516834at2"/>
<gene>
    <name evidence="2" type="ORF">EQU24_19530</name>
</gene>
<evidence type="ECO:0000313" key="2">
    <source>
        <dbReference type="EMBL" id="QCW84184.1"/>
    </source>
</evidence>
<dbReference type="RefSeq" id="WP_017841945.1">
    <property type="nucleotide sequence ID" value="NZ_CP035467.1"/>
</dbReference>
<dbReference type="Proteomes" id="UP000305881">
    <property type="component" value="Chromosome"/>
</dbReference>
<proteinExistence type="predicted"/>
<dbReference type="AlphaFoldDB" id="A0A4P9URQ8"/>